<keyword evidence="2" id="KW-0472">Membrane</keyword>
<accession>A0ABU8UE84</accession>
<proteinExistence type="predicted"/>
<keyword evidence="2" id="KW-0812">Transmembrane</keyword>
<keyword evidence="2" id="KW-1133">Transmembrane helix</keyword>
<organism evidence="3 4">
    <name type="scientific">Streptomyces caledonius</name>
    <dbReference type="NCBI Taxonomy" id="3134107"/>
    <lineage>
        <taxon>Bacteria</taxon>
        <taxon>Bacillati</taxon>
        <taxon>Actinomycetota</taxon>
        <taxon>Actinomycetes</taxon>
        <taxon>Kitasatosporales</taxon>
        <taxon>Streptomycetaceae</taxon>
        <taxon>Streptomyces</taxon>
    </lineage>
</organism>
<dbReference type="Proteomes" id="UP001382904">
    <property type="component" value="Unassembled WGS sequence"/>
</dbReference>
<comment type="caution">
    <text evidence="3">The sequence shown here is derived from an EMBL/GenBank/DDBJ whole genome shotgun (WGS) entry which is preliminary data.</text>
</comment>
<evidence type="ECO:0000256" key="2">
    <source>
        <dbReference type="SAM" id="Phobius"/>
    </source>
</evidence>
<dbReference type="EMBL" id="JBBKAM010000004">
    <property type="protein sequence ID" value="MEJ8646211.1"/>
    <property type="molecule type" value="Genomic_DNA"/>
</dbReference>
<evidence type="ECO:0000256" key="1">
    <source>
        <dbReference type="SAM" id="MobiDB-lite"/>
    </source>
</evidence>
<reference evidence="3 4" key="1">
    <citation type="submission" date="2024-03" db="EMBL/GenBank/DDBJ databases">
        <title>Novel Streptomyces species of biotechnological and ecological value are a feature of Machair soil.</title>
        <authorList>
            <person name="Prole J.R."/>
            <person name="Goodfellow M."/>
            <person name="Allenby N."/>
            <person name="Ward A.C."/>
        </authorList>
    </citation>
    <scope>NUCLEOTIDE SEQUENCE [LARGE SCALE GENOMIC DNA]</scope>
    <source>
        <strain evidence="3 4">MS1.HAVA.3</strain>
    </source>
</reference>
<feature type="transmembrane region" description="Helical" evidence="2">
    <location>
        <begin position="46"/>
        <end position="69"/>
    </location>
</feature>
<evidence type="ECO:0000313" key="3">
    <source>
        <dbReference type="EMBL" id="MEJ8646211.1"/>
    </source>
</evidence>
<keyword evidence="4" id="KW-1185">Reference proteome</keyword>
<feature type="region of interest" description="Disordered" evidence="1">
    <location>
        <begin position="126"/>
        <end position="202"/>
    </location>
</feature>
<protein>
    <submittedName>
        <fullName evidence="3">Uncharacterized protein</fullName>
    </submittedName>
</protein>
<feature type="compositionally biased region" description="Low complexity" evidence="1">
    <location>
        <begin position="135"/>
        <end position="181"/>
    </location>
</feature>
<name>A0ABU8UE84_9ACTN</name>
<gene>
    <name evidence="3" type="ORF">WKI68_43175</name>
</gene>
<sequence length="202" mass="21091">MAERTRLHRRVGAALGALCGAALNRWPALRRMWPTTVRARATVGASVVVAAALAVASFALLGLLEANLLRNAENDARRQAETVAQLAATGKLGRARLPARGVEFVQVVSADGRILFASPNLPGVPALPPAGPGRRGPASTPGTSARSTASTVSGSSRSSRTPRTAWPPSTPVPRCGRWTRPTTPPPPPSSSACRCCWPPSPW</sequence>
<evidence type="ECO:0000313" key="4">
    <source>
        <dbReference type="Proteomes" id="UP001382904"/>
    </source>
</evidence>